<organism evidence="10 11">
    <name type="scientific">Companilactobacillus nantensis DSM 16982</name>
    <dbReference type="NCBI Taxonomy" id="1423774"/>
    <lineage>
        <taxon>Bacteria</taxon>
        <taxon>Bacillati</taxon>
        <taxon>Bacillota</taxon>
        <taxon>Bacilli</taxon>
        <taxon>Lactobacillales</taxon>
        <taxon>Lactobacillaceae</taxon>
        <taxon>Companilactobacillus</taxon>
    </lineage>
</organism>
<reference evidence="10 11" key="1">
    <citation type="journal article" date="2015" name="Genome Announc.">
        <title>Expanding the biotechnology potential of lactobacilli through comparative genomics of 213 strains and associated genera.</title>
        <authorList>
            <person name="Sun Z."/>
            <person name="Harris H.M."/>
            <person name="McCann A."/>
            <person name="Guo C."/>
            <person name="Argimon S."/>
            <person name="Zhang W."/>
            <person name="Yang X."/>
            <person name="Jeffery I.B."/>
            <person name="Cooney J.C."/>
            <person name="Kagawa T.F."/>
            <person name="Liu W."/>
            <person name="Song Y."/>
            <person name="Salvetti E."/>
            <person name="Wrobel A."/>
            <person name="Rasinkangas P."/>
            <person name="Parkhill J."/>
            <person name="Rea M.C."/>
            <person name="O'Sullivan O."/>
            <person name="Ritari J."/>
            <person name="Douillard F.P."/>
            <person name="Paul Ross R."/>
            <person name="Yang R."/>
            <person name="Briner A.E."/>
            <person name="Felis G.E."/>
            <person name="de Vos W.M."/>
            <person name="Barrangou R."/>
            <person name="Klaenhammer T.R."/>
            <person name="Caufield P.W."/>
            <person name="Cui Y."/>
            <person name="Zhang H."/>
            <person name="O'Toole P.W."/>
        </authorList>
    </citation>
    <scope>NUCLEOTIDE SEQUENCE [LARGE SCALE GENOMIC DNA]</scope>
    <source>
        <strain evidence="10 11">DSM 16982</strain>
    </source>
</reference>
<dbReference type="GO" id="GO:0016757">
    <property type="term" value="F:glycosyltransferase activity"/>
    <property type="evidence" value="ECO:0007669"/>
    <property type="project" value="UniProtKB-KW"/>
</dbReference>
<protein>
    <submittedName>
        <fullName evidence="10">Galactosyltransferase</fullName>
    </submittedName>
</protein>
<evidence type="ECO:0000313" key="10">
    <source>
        <dbReference type="EMBL" id="KRM17168.1"/>
    </source>
</evidence>
<dbReference type="InterPro" id="IPR003362">
    <property type="entry name" value="Bact_transf"/>
</dbReference>
<evidence type="ECO:0000256" key="6">
    <source>
        <dbReference type="ARBA" id="ARBA00022989"/>
    </source>
</evidence>
<dbReference type="AlphaFoldDB" id="A0A0R1WH37"/>
<comment type="caution">
    <text evidence="10">The sequence shown here is derived from an EMBL/GenBank/DDBJ whole genome shotgun (WGS) entry which is preliminary data.</text>
</comment>
<dbReference type="PATRIC" id="fig|1423774.3.peg.424"/>
<dbReference type="STRING" id="1423774.FD31_GL000413"/>
<keyword evidence="7 8" id="KW-0472">Membrane</keyword>
<keyword evidence="5 8" id="KW-0812">Transmembrane</keyword>
<keyword evidence="4 10" id="KW-0808">Transferase</keyword>
<sequence>MEYFDGDEKKIVIQKPSLIYPIIKRTFDIVMSLLALLCLSPVFLGVWMMNTICRSNRGPLFYRQTRVGLNGKKFGMYKFRSMVVNAEEKLYQDKKLYAKYVANNYKLKPEDDPRVTCIGRVLRKSSIDEIPQFINILKGHMSLVGPRPVIEAELKEYDQDKLLSVKPGAMGLWQASGRSHIGYPERAQIEMRYIDQACMLFDIKIIIGNFISVFKGKGAY</sequence>
<dbReference type="GO" id="GO:0016780">
    <property type="term" value="F:phosphotransferase activity, for other substituted phosphate groups"/>
    <property type="evidence" value="ECO:0007669"/>
    <property type="project" value="TreeGrafter"/>
</dbReference>
<evidence type="ECO:0000256" key="8">
    <source>
        <dbReference type="SAM" id="Phobius"/>
    </source>
</evidence>
<name>A0A0R1WH37_9LACO</name>
<dbReference type="RefSeq" id="WP_057891991.1">
    <property type="nucleotide sequence ID" value="NZ_AZFV01000012.1"/>
</dbReference>
<keyword evidence="6 8" id="KW-1133">Transmembrane helix</keyword>
<accession>A0A0R1WH37</accession>
<evidence type="ECO:0000313" key="11">
    <source>
        <dbReference type="Proteomes" id="UP000051302"/>
    </source>
</evidence>
<evidence type="ECO:0000256" key="2">
    <source>
        <dbReference type="ARBA" id="ARBA00006464"/>
    </source>
</evidence>
<keyword evidence="11" id="KW-1185">Reference proteome</keyword>
<gene>
    <name evidence="10" type="ORF">FD31_GL000413</name>
</gene>
<evidence type="ECO:0000256" key="4">
    <source>
        <dbReference type="ARBA" id="ARBA00022679"/>
    </source>
</evidence>
<comment type="subcellular location">
    <subcellularLocation>
        <location evidence="1">Cell membrane</location>
    </subcellularLocation>
</comment>
<evidence type="ECO:0000256" key="5">
    <source>
        <dbReference type="ARBA" id="ARBA00022692"/>
    </source>
</evidence>
<dbReference type="Proteomes" id="UP000051302">
    <property type="component" value="Unassembled WGS sequence"/>
</dbReference>
<dbReference type="PANTHER" id="PTHR30576">
    <property type="entry name" value="COLANIC BIOSYNTHESIS UDP-GLUCOSE LIPID CARRIER TRANSFERASE"/>
    <property type="match status" value="1"/>
</dbReference>
<dbReference type="PANTHER" id="PTHR30576:SF4">
    <property type="entry name" value="UNDECAPRENYL-PHOSPHATE GALACTOSE PHOSPHOTRANSFERASE"/>
    <property type="match status" value="1"/>
</dbReference>
<feature type="transmembrane region" description="Helical" evidence="8">
    <location>
        <begin position="29"/>
        <end position="49"/>
    </location>
</feature>
<evidence type="ECO:0000256" key="7">
    <source>
        <dbReference type="ARBA" id="ARBA00023136"/>
    </source>
</evidence>
<dbReference type="Pfam" id="PF02397">
    <property type="entry name" value="Bac_transf"/>
    <property type="match status" value="1"/>
</dbReference>
<evidence type="ECO:0000256" key="3">
    <source>
        <dbReference type="ARBA" id="ARBA00022475"/>
    </source>
</evidence>
<keyword evidence="3" id="KW-1003">Cell membrane</keyword>
<evidence type="ECO:0000256" key="1">
    <source>
        <dbReference type="ARBA" id="ARBA00004236"/>
    </source>
</evidence>
<proteinExistence type="inferred from homology"/>
<keyword evidence="10" id="KW-0328">Glycosyltransferase</keyword>
<evidence type="ECO:0000259" key="9">
    <source>
        <dbReference type="Pfam" id="PF02397"/>
    </source>
</evidence>
<comment type="similarity">
    <text evidence="2">Belongs to the bacterial sugar transferase family.</text>
</comment>
<dbReference type="EMBL" id="AZFV01000012">
    <property type="protein sequence ID" value="KRM17168.1"/>
    <property type="molecule type" value="Genomic_DNA"/>
</dbReference>
<feature type="domain" description="Bacterial sugar transferase" evidence="9">
    <location>
        <begin position="24"/>
        <end position="214"/>
    </location>
</feature>
<dbReference type="GO" id="GO:0005886">
    <property type="term" value="C:plasma membrane"/>
    <property type="evidence" value="ECO:0007669"/>
    <property type="project" value="UniProtKB-SubCell"/>
</dbReference>